<dbReference type="InterPro" id="IPR013783">
    <property type="entry name" value="Ig-like_fold"/>
</dbReference>
<dbReference type="CDD" id="cd00063">
    <property type="entry name" value="FN3"/>
    <property type="match status" value="1"/>
</dbReference>
<evidence type="ECO:0000313" key="4">
    <source>
        <dbReference type="EMBL" id="MFD1370867.1"/>
    </source>
</evidence>
<accession>A0ABW4AJ65</accession>
<gene>
    <name evidence="4" type="ORF">ACFQ5G_36475</name>
</gene>
<keyword evidence="1" id="KW-0378">Hydrolase</keyword>
<dbReference type="Pfam" id="PF00041">
    <property type="entry name" value="fn3"/>
    <property type="match status" value="1"/>
</dbReference>
<feature type="domain" description="Fibronectin type-III" evidence="3">
    <location>
        <begin position="572"/>
        <end position="668"/>
    </location>
</feature>
<dbReference type="EMBL" id="JBHTMK010000048">
    <property type="protein sequence ID" value="MFD1370867.1"/>
    <property type="molecule type" value="Genomic_DNA"/>
</dbReference>
<protein>
    <submittedName>
        <fullName evidence="4">Fibronectin type III domain-containing protein</fullName>
    </submittedName>
</protein>
<keyword evidence="2" id="KW-0119">Carbohydrate metabolism</keyword>
<dbReference type="Gene3D" id="3.40.50.1110">
    <property type="entry name" value="SGNH hydrolase"/>
    <property type="match status" value="1"/>
</dbReference>
<dbReference type="InterPro" id="IPR003961">
    <property type="entry name" value="FN3_dom"/>
</dbReference>
<dbReference type="CDD" id="cd01833">
    <property type="entry name" value="XynB_like"/>
    <property type="match status" value="1"/>
</dbReference>
<evidence type="ECO:0000256" key="1">
    <source>
        <dbReference type="ARBA" id="ARBA00023295"/>
    </source>
</evidence>
<keyword evidence="1" id="KW-0326">Glycosidase</keyword>
<evidence type="ECO:0000256" key="2">
    <source>
        <dbReference type="ARBA" id="ARBA00023326"/>
    </source>
</evidence>
<reference evidence="5" key="1">
    <citation type="journal article" date="2019" name="Int. J. Syst. Evol. Microbiol.">
        <title>The Global Catalogue of Microorganisms (GCM) 10K type strain sequencing project: providing services to taxonomists for standard genome sequencing and annotation.</title>
        <authorList>
            <consortium name="The Broad Institute Genomics Platform"/>
            <consortium name="The Broad Institute Genome Sequencing Center for Infectious Disease"/>
            <person name="Wu L."/>
            <person name="Ma J."/>
        </authorList>
    </citation>
    <scope>NUCLEOTIDE SEQUENCE [LARGE SCALE GENOMIC DNA]</scope>
    <source>
        <strain evidence="5">CCM 7526</strain>
    </source>
</reference>
<dbReference type="SMART" id="SM00060">
    <property type="entry name" value="FN3"/>
    <property type="match status" value="4"/>
</dbReference>
<proteinExistence type="predicted"/>
<dbReference type="PROSITE" id="PS50853">
    <property type="entry name" value="FN3"/>
    <property type="match status" value="2"/>
</dbReference>
<evidence type="ECO:0000313" key="5">
    <source>
        <dbReference type="Proteomes" id="UP001597183"/>
    </source>
</evidence>
<dbReference type="InterPro" id="IPR036116">
    <property type="entry name" value="FN3_sf"/>
</dbReference>
<dbReference type="Proteomes" id="UP001597183">
    <property type="component" value="Unassembled WGS sequence"/>
</dbReference>
<dbReference type="InterPro" id="IPR036514">
    <property type="entry name" value="SGNH_hydro_sf"/>
</dbReference>
<dbReference type="Pfam" id="PF00657">
    <property type="entry name" value="Lipase_GDSL"/>
    <property type="match status" value="1"/>
</dbReference>
<comment type="caution">
    <text evidence="4">The sequence shown here is derived from an EMBL/GenBank/DDBJ whole genome shotgun (WGS) entry which is preliminary data.</text>
</comment>
<dbReference type="InterPro" id="IPR001087">
    <property type="entry name" value="GDSL"/>
</dbReference>
<organism evidence="4 5">
    <name type="scientific">Actinoplanes sichuanensis</name>
    <dbReference type="NCBI Taxonomy" id="512349"/>
    <lineage>
        <taxon>Bacteria</taxon>
        <taxon>Bacillati</taxon>
        <taxon>Actinomycetota</taxon>
        <taxon>Actinomycetes</taxon>
        <taxon>Micromonosporales</taxon>
        <taxon>Micromonosporaceae</taxon>
        <taxon>Actinoplanes</taxon>
    </lineage>
</organism>
<dbReference type="PANTHER" id="PTHR30383">
    <property type="entry name" value="THIOESTERASE 1/PROTEASE 1/LYSOPHOSPHOLIPASE L1"/>
    <property type="match status" value="1"/>
</dbReference>
<dbReference type="RefSeq" id="WP_317795691.1">
    <property type="nucleotide sequence ID" value="NZ_AP028461.1"/>
</dbReference>
<dbReference type="SUPFAM" id="SSF49265">
    <property type="entry name" value="Fibronectin type III"/>
    <property type="match status" value="3"/>
</dbReference>
<feature type="domain" description="Fibronectin type-III" evidence="3">
    <location>
        <begin position="477"/>
        <end position="568"/>
    </location>
</feature>
<name>A0ABW4AJ65_9ACTN</name>
<evidence type="ECO:0000259" key="3">
    <source>
        <dbReference type="PROSITE" id="PS50853"/>
    </source>
</evidence>
<sequence length="842" mass="91662">MDLLGTGDGVDQGDVEWDTSLLYDPHAGLYVASASWTWLNHDYASDINDHWGFDCREDETIGGEDAVAIRLSGTNDAKYNIEWQGTYWWGDPDLDTIEGNYAEQKFEGNQGEEFNEYGVAQRIPDRGIRLWSDLGHDCPDSLTDMNVYGGQIIIKFETMNGKCENTKIFGYNVHTWADTYINSAGIGIANDGFSVSLGWNTQVASEKWEAGGAVGTVCGEGNDGGQGGGSDPRTRIMVVGDSISQGHEGDYTWRYRLAEHLKQSDEAVNFVGPYRGTTYLPSEQPAGFPTVSAPPSFDGKYRNNLSFDSDHFSQWGRQVAQTKNVIRGRVADYKPDYLLVSLGFNDLGWGVSTPDGLVSDIQTLITEARASKPDIRILVANVIQRSPMSNLPDLPRITDEYASKLAPKLDSLNTAASPVRLVDIKSQINSGLHTYDGLHPNGVGEFRIARAFANVLNSSFSLGNVFGTIPASVPDLAPTTPAWIRAVTTTSGIKVTWEHSFAASGYWLYQRDATVGGTFTRSALQIPADSWHVGWLDSGHRYEFYVVPTHGDSEGSASPTASAVADLRTASGPTNISVHPGASYVDFSWTPPSGAFSDTVGAYRVYYFDLSIPDAVVDSRYTADTNFRLLGLEPGHRYVFLVASVNAGGEGFPSVAAEAYFGFGSPQPPSLLATQITSPTDVSLKWSRATGATSYNIYSRDVVAGNTFAKHGSATNTSHQLGWLFPGADRWEWCIAAVNGTLEGPKSQCLRSQLDKPVLKSAKMLTATDVEVQWDPVPGASKYRVLNRNVQNGGDFTVDNTVSGTSHRVGWLFPGAQYFEWCVVAVTDNVESVRSNCMMSHS</sequence>
<keyword evidence="5" id="KW-1185">Reference proteome</keyword>
<dbReference type="Gene3D" id="2.60.40.10">
    <property type="entry name" value="Immunoglobulins"/>
    <property type="match status" value="4"/>
</dbReference>
<dbReference type="PANTHER" id="PTHR30383:SF19">
    <property type="entry name" value="FIBRONECTIN TYPE-III DOMAIN-CONTAINING PROTEIN"/>
    <property type="match status" value="1"/>
</dbReference>
<dbReference type="SUPFAM" id="SSF52266">
    <property type="entry name" value="SGNH hydrolase"/>
    <property type="match status" value="1"/>
</dbReference>
<dbReference type="InterPro" id="IPR051532">
    <property type="entry name" value="Ester_Hydrolysis_Enzymes"/>
</dbReference>
<keyword evidence="2" id="KW-0624">Polysaccharide degradation</keyword>